<dbReference type="EMBL" id="AYKF01000076">
    <property type="protein sequence ID" value="ROO30275.1"/>
    <property type="molecule type" value="Genomic_DNA"/>
</dbReference>
<comment type="caution">
    <text evidence="1">The sequence shown here is derived from an EMBL/GenBank/DDBJ whole genome shotgun (WGS) entry which is preliminary data.</text>
</comment>
<protein>
    <submittedName>
        <fullName evidence="1">Uncharacterized protein</fullName>
    </submittedName>
</protein>
<proteinExistence type="predicted"/>
<gene>
    <name evidence="1" type="ORF">SAHL_07940</name>
</gene>
<sequence length="72" mass="7640">MALAATAGGTARGGGRHAWYGHDPARFGAARRRFDAGVGERSLSSADLWQSADARLTRPNAAREFHLAAPLH</sequence>
<evidence type="ECO:0000313" key="1">
    <source>
        <dbReference type="EMBL" id="ROO30275.1"/>
    </source>
</evidence>
<evidence type="ECO:0000313" key="2">
    <source>
        <dbReference type="Proteomes" id="UP000285123"/>
    </source>
</evidence>
<name>A0A423PXJ7_9GAMM</name>
<reference evidence="1 2" key="1">
    <citation type="submission" date="2013-10" db="EMBL/GenBank/DDBJ databases">
        <title>Salinisphaera halophila YIM 95161 Genome Sequencing.</title>
        <authorList>
            <person name="Lai Q."/>
            <person name="Li C."/>
            <person name="Shao Z."/>
        </authorList>
    </citation>
    <scope>NUCLEOTIDE SEQUENCE [LARGE SCALE GENOMIC DNA]</scope>
    <source>
        <strain evidence="1 2">YIM 95161</strain>
    </source>
</reference>
<organism evidence="1 2">
    <name type="scientific">Salinisphaera orenii YIM 95161</name>
    <dbReference type="NCBI Taxonomy" id="1051139"/>
    <lineage>
        <taxon>Bacteria</taxon>
        <taxon>Pseudomonadati</taxon>
        <taxon>Pseudomonadota</taxon>
        <taxon>Gammaproteobacteria</taxon>
        <taxon>Salinisphaerales</taxon>
        <taxon>Salinisphaeraceae</taxon>
        <taxon>Salinisphaera</taxon>
    </lineage>
</organism>
<dbReference type="Proteomes" id="UP000285123">
    <property type="component" value="Unassembled WGS sequence"/>
</dbReference>
<dbReference type="AlphaFoldDB" id="A0A423PXJ7"/>
<accession>A0A423PXJ7</accession>
<dbReference type="RefSeq" id="WP_184947520.1">
    <property type="nucleotide sequence ID" value="NZ_AYKF01000076.1"/>
</dbReference>